<organism evidence="2 3">
    <name type="scientific">Pleuronectes platessa</name>
    <name type="common">European plaice</name>
    <dbReference type="NCBI Taxonomy" id="8262"/>
    <lineage>
        <taxon>Eukaryota</taxon>
        <taxon>Metazoa</taxon>
        <taxon>Chordata</taxon>
        <taxon>Craniata</taxon>
        <taxon>Vertebrata</taxon>
        <taxon>Euteleostomi</taxon>
        <taxon>Actinopterygii</taxon>
        <taxon>Neopterygii</taxon>
        <taxon>Teleostei</taxon>
        <taxon>Neoteleostei</taxon>
        <taxon>Acanthomorphata</taxon>
        <taxon>Carangaria</taxon>
        <taxon>Pleuronectiformes</taxon>
        <taxon>Pleuronectoidei</taxon>
        <taxon>Pleuronectidae</taxon>
        <taxon>Pleuronectes</taxon>
    </lineage>
</organism>
<evidence type="ECO:0000256" key="1">
    <source>
        <dbReference type="SAM" id="MobiDB-lite"/>
    </source>
</evidence>
<sequence>MNDENSVIVEAEDAHEGEEFIEKSAGHTGVAPPASHTRNEEQGKLESHCTTPEFQTRSLGRAESRAKSRGEERGETERQRSRRTSSSSKLTLEANRRRAREVVINEISQLKKGDRDREEREEEKRGAWTWKRETHHLIEDAVSLLAAWQALPSASVQHASDNFISQTRPSEATLLCSSLPATGSSHCYG</sequence>
<dbReference type="EMBL" id="CADEAL010000346">
    <property type="protein sequence ID" value="CAB1418874.1"/>
    <property type="molecule type" value="Genomic_DNA"/>
</dbReference>
<proteinExistence type="predicted"/>
<name>A0A9N7TVG8_PLEPL</name>
<feature type="compositionally biased region" description="Polar residues" evidence="1">
    <location>
        <begin position="48"/>
        <end position="58"/>
    </location>
</feature>
<gene>
    <name evidence="2" type="ORF">PLEPLA_LOCUS6701</name>
</gene>
<evidence type="ECO:0000313" key="3">
    <source>
        <dbReference type="Proteomes" id="UP001153269"/>
    </source>
</evidence>
<comment type="caution">
    <text evidence="2">The sequence shown here is derived from an EMBL/GenBank/DDBJ whole genome shotgun (WGS) entry which is preliminary data.</text>
</comment>
<keyword evidence="3" id="KW-1185">Reference proteome</keyword>
<feature type="compositionally biased region" description="Basic and acidic residues" evidence="1">
    <location>
        <begin position="60"/>
        <end position="79"/>
    </location>
</feature>
<feature type="region of interest" description="Disordered" evidence="1">
    <location>
        <begin position="1"/>
        <end position="98"/>
    </location>
</feature>
<accession>A0A9N7TVG8</accession>
<evidence type="ECO:0000313" key="2">
    <source>
        <dbReference type="EMBL" id="CAB1418874.1"/>
    </source>
</evidence>
<protein>
    <submittedName>
        <fullName evidence="2">Uncharacterized protein</fullName>
    </submittedName>
</protein>
<dbReference type="AlphaFoldDB" id="A0A9N7TVG8"/>
<feature type="compositionally biased region" description="Basic and acidic residues" evidence="1">
    <location>
        <begin position="12"/>
        <end position="25"/>
    </location>
</feature>
<reference evidence="2" key="1">
    <citation type="submission" date="2020-03" db="EMBL/GenBank/DDBJ databases">
        <authorList>
            <person name="Weist P."/>
        </authorList>
    </citation>
    <scope>NUCLEOTIDE SEQUENCE</scope>
</reference>
<dbReference type="Proteomes" id="UP001153269">
    <property type="component" value="Unassembled WGS sequence"/>
</dbReference>
<feature type="compositionally biased region" description="Basic and acidic residues" evidence="1">
    <location>
        <begin position="37"/>
        <end position="47"/>
    </location>
</feature>